<dbReference type="InParanoid" id="A0A4X3NXP5"/>
<evidence type="ECO:0000313" key="3">
    <source>
        <dbReference type="EnsemblMetazoa" id="PPA35360.1"/>
    </source>
</evidence>
<gene>
    <name evidence="2" type="primary">WBGene00273724</name>
    <name evidence="3" type="synonym">WBGene00273729</name>
</gene>
<feature type="compositionally biased region" description="Basic and acidic residues" evidence="1">
    <location>
        <begin position="192"/>
        <end position="210"/>
    </location>
</feature>
<organism evidence="2 4">
    <name type="scientific">Pristionchus pacificus</name>
    <name type="common">Parasitic nematode worm</name>
    <dbReference type="NCBI Taxonomy" id="54126"/>
    <lineage>
        <taxon>Eukaryota</taxon>
        <taxon>Metazoa</taxon>
        <taxon>Ecdysozoa</taxon>
        <taxon>Nematoda</taxon>
        <taxon>Chromadorea</taxon>
        <taxon>Rhabditida</taxon>
        <taxon>Rhabditina</taxon>
        <taxon>Diplogasteromorpha</taxon>
        <taxon>Diplogasteroidea</taxon>
        <taxon>Neodiplogasteridae</taxon>
        <taxon>Pristionchus</taxon>
    </lineage>
</organism>
<evidence type="ECO:0000256" key="1">
    <source>
        <dbReference type="SAM" id="MobiDB-lite"/>
    </source>
</evidence>
<reference evidence="2" key="2">
    <citation type="submission" date="2022-06" db="UniProtKB">
        <authorList>
            <consortium name="EnsemblMetazoa"/>
        </authorList>
    </citation>
    <scope>IDENTIFICATION</scope>
    <source>
        <strain evidence="2">PS312</strain>
    </source>
</reference>
<reference evidence="4" key="1">
    <citation type="journal article" date="2008" name="Nat. Genet.">
        <title>The Pristionchus pacificus genome provides a unique perspective on nematode lifestyle and parasitism.</title>
        <authorList>
            <person name="Dieterich C."/>
            <person name="Clifton S.W."/>
            <person name="Schuster L.N."/>
            <person name="Chinwalla A."/>
            <person name="Delehaunty K."/>
            <person name="Dinkelacker I."/>
            <person name="Fulton L."/>
            <person name="Fulton R."/>
            <person name="Godfrey J."/>
            <person name="Minx P."/>
            <person name="Mitreva M."/>
            <person name="Roeseler W."/>
            <person name="Tian H."/>
            <person name="Witte H."/>
            <person name="Yang S.P."/>
            <person name="Wilson R.K."/>
            <person name="Sommer R.J."/>
        </authorList>
    </citation>
    <scope>NUCLEOTIDE SEQUENCE [LARGE SCALE GENOMIC DNA]</scope>
    <source>
        <strain evidence="4">PS312</strain>
    </source>
</reference>
<dbReference type="EnsemblMetazoa" id="PPA35360.1">
    <property type="protein sequence ID" value="PPA35360.1"/>
    <property type="gene ID" value="WBGene00273729"/>
</dbReference>
<name>A0A4X3NXP5_PRIPA</name>
<dbReference type="Proteomes" id="UP000005239">
    <property type="component" value="Unassembled WGS sequence"/>
</dbReference>
<sequence>ITRSKIGFRVWRTRAHRRLQHTPGFVFDLQWDSIYVQLHQQSYREPREQDSFSSHCDCDKERRSIHWPETPQMTILKEERPSDTYPILISTQKATLINIDNEYMQNHSILNYLLTISSLLFSIHSSLSPLCCAVLSIRALTLPSRDFRPPTVSCYSNLLPYSAHARKDVAAVCDDGLFGGNRRRACRKKKSEPKEEPKVDEEKEEVERVKPPKPKCKVQPKDGDGNQFGECEKHGTSGWDFVMGDWYLCTTKTRDLTYLDRGGGGGSNRGEKAEKKQDPKFFDLPPKAD</sequence>
<dbReference type="AlphaFoldDB" id="A0A4X3NXP5"/>
<feature type="compositionally biased region" description="Basic and acidic residues" evidence="1">
    <location>
        <begin position="219"/>
        <end position="229"/>
    </location>
</feature>
<proteinExistence type="predicted"/>
<accession>A0A4X3NXP5</accession>
<evidence type="ECO:0000313" key="4">
    <source>
        <dbReference type="Proteomes" id="UP000005239"/>
    </source>
</evidence>
<protein>
    <submittedName>
        <fullName evidence="2">Uncharacterized protein</fullName>
    </submittedName>
</protein>
<dbReference type="EnsemblMetazoa" id="PPA35355.1">
    <property type="protein sequence ID" value="PPA35355.1"/>
    <property type="gene ID" value="WBGene00273724"/>
</dbReference>
<evidence type="ECO:0000313" key="2">
    <source>
        <dbReference type="EnsemblMetazoa" id="PPA35355.1"/>
    </source>
</evidence>
<feature type="region of interest" description="Disordered" evidence="1">
    <location>
        <begin position="185"/>
        <end position="229"/>
    </location>
</feature>
<keyword evidence="4" id="KW-1185">Reference proteome</keyword>
<feature type="compositionally biased region" description="Basic and acidic residues" evidence="1">
    <location>
        <begin position="269"/>
        <end position="289"/>
    </location>
</feature>
<feature type="region of interest" description="Disordered" evidence="1">
    <location>
        <begin position="256"/>
        <end position="289"/>
    </location>
</feature>